<dbReference type="RefSeq" id="WP_090719294.1">
    <property type="nucleotide sequence ID" value="NZ_CBCSKY010000057.1"/>
</dbReference>
<organism evidence="2 3">
    <name type="scientific">Paenibacillus typhae</name>
    <dbReference type="NCBI Taxonomy" id="1174501"/>
    <lineage>
        <taxon>Bacteria</taxon>
        <taxon>Bacillati</taxon>
        <taxon>Bacillota</taxon>
        <taxon>Bacilli</taxon>
        <taxon>Bacillales</taxon>
        <taxon>Paenibacillaceae</taxon>
        <taxon>Paenibacillus</taxon>
    </lineage>
</organism>
<evidence type="ECO:0000259" key="1">
    <source>
        <dbReference type="Pfam" id="PF00149"/>
    </source>
</evidence>
<accession>A0A1G9EI70</accession>
<dbReference type="Gene3D" id="3.60.21.10">
    <property type="match status" value="1"/>
</dbReference>
<dbReference type="CDD" id="cd00144">
    <property type="entry name" value="MPP_PPP_family"/>
    <property type="match status" value="1"/>
</dbReference>
<dbReference type="PANTHER" id="PTHR42850:SF4">
    <property type="entry name" value="ZINC-DEPENDENT ENDOPOLYPHOSPHATASE"/>
    <property type="match status" value="1"/>
</dbReference>
<evidence type="ECO:0000313" key="3">
    <source>
        <dbReference type="Proteomes" id="UP000199050"/>
    </source>
</evidence>
<dbReference type="AlphaFoldDB" id="A0A1G9EI70"/>
<proteinExistence type="predicted"/>
<reference evidence="3" key="1">
    <citation type="submission" date="2016-10" db="EMBL/GenBank/DDBJ databases">
        <authorList>
            <person name="Varghese N."/>
            <person name="Submissions S."/>
        </authorList>
    </citation>
    <scope>NUCLEOTIDE SEQUENCE [LARGE SCALE GENOMIC DNA]</scope>
    <source>
        <strain evidence="3">CGMCC 1.11012</strain>
    </source>
</reference>
<dbReference type="Pfam" id="PF00149">
    <property type="entry name" value="Metallophos"/>
    <property type="match status" value="1"/>
</dbReference>
<dbReference type="InterPro" id="IPR050126">
    <property type="entry name" value="Ap4A_hydrolase"/>
</dbReference>
<protein>
    <submittedName>
        <fullName evidence="2">Serine/threonine protein phosphatase 1</fullName>
    </submittedName>
</protein>
<dbReference type="Proteomes" id="UP000199050">
    <property type="component" value="Unassembled WGS sequence"/>
</dbReference>
<evidence type="ECO:0000313" key="2">
    <source>
        <dbReference type="EMBL" id="SDK75735.1"/>
    </source>
</evidence>
<dbReference type="InterPro" id="IPR029052">
    <property type="entry name" value="Metallo-depent_PP-like"/>
</dbReference>
<dbReference type="OrthoDB" id="384253at2"/>
<dbReference type="InterPro" id="IPR004843">
    <property type="entry name" value="Calcineurin-like_PHP"/>
</dbReference>
<sequence>MRKFFMTDIHGDLEGLKLLLKKAEVQLGRDQLVFGGDMINRGADSAGVVKLIKHLMEQYPDNVHAVIGNHEEMMADYLVQGDKLWLSHGGRETLKSFAARFPDEGVRQEHMMWACSLPLYYEDGEYVYTHAGLNPGQPLEQQDRDILWMNEHDFYHQPRAELLALTGGKPVIHGHTPVERIYWDGARMNCDLGSNTYSVPDERALGLINLTEMTYLVYKQAGKKLEERRVGRY</sequence>
<dbReference type="SUPFAM" id="SSF56300">
    <property type="entry name" value="Metallo-dependent phosphatases"/>
    <property type="match status" value="1"/>
</dbReference>
<dbReference type="STRING" id="1174501.SAMN05216192_15326"/>
<dbReference type="GO" id="GO:0005737">
    <property type="term" value="C:cytoplasm"/>
    <property type="evidence" value="ECO:0007669"/>
    <property type="project" value="TreeGrafter"/>
</dbReference>
<dbReference type="EMBL" id="FNDX01000053">
    <property type="protein sequence ID" value="SDK75735.1"/>
    <property type="molecule type" value="Genomic_DNA"/>
</dbReference>
<keyword evidence="3" id="KW-1185">Reference proteome</keyword>
<dbReference type="GO" id="GO:0016791">
    <property type="term" value="F:phosphatase activity"/>
    <property type="evidence" value="ECO:0007669"/>
    <property type="project" value="TreeGrafter"/>
</dbReference>
<dbReference type="GO" id="GO:0110154">
    <property type="term" value="P:RNA decapping"/>
    <property type="evidence" value="ECO:0007669"/>
    <property type="project" value="TreeGrafter"/>
</dbReference>
<name>A0A1G9EI70_9BACL</name>
<gene>
    <name evidence="2" type="ORF">SAMN05216192_15326</name>
</gene>
<feature type="domain" description="Calcineurin-like phosphoesterase" evidence="1">
    <location>
        <begin position="3"/>
        <end position="179"/>
    </location>
</feature>
<dbReference type="GO" id="GO:0008803">
    <property type="term" value="F:bis(5'-nucleosyl)-tetraphosphatase (symmetrical) activity"/>
    <property type="evidence" value="ECO:0007669"/>
    <property type="project" value="TreeGrafter"/>
</dbReference>
<dbReference type="PANTHER" id="PTHR42850">
    <property type="entry name" value="METALLOPHOSPHOESTERASE"/>
    <property type="match status" value="1"/>
</dbReference>